<dbReference type="GO" id="GO:0016491">
    <property type="term" value="F:oxidoreductase activity"/>
    <property type="evidence" value="ECO:0007669"/>
    <property type="project" value="UniProtKB-KW"/>
</dbReference>
<feature type="domain" description="Pyruvate flavodoxin/ferredoxin oxidoreductase pyrimidine binding" evidence="3">
    <location>
        <begin position="22"/>
        <end position="249"/>
    </location>
</feature>
<feature type="domain" description="Pyruvate:ferredoxin oxidoreductase core" evidence="4">
    <location>
        <begin position="282"/>
        <end position="376"/>
    </location>
</feature>
<evidence type="ECO:0000313" key="7">
    <source>
        <dbReference type="Proteomes" id="UP000434052"/>
    </source>
</evidence>
<keyword evidence="2" id="KW-0472">Membrane</keyword>
<dbReference type="InterPro" id="IPR009014">
    <property type="entry name" value="Transketo_C/PFOR_II"/>
</dbReference>
<dbReference type="GO" id="GO:0006979">
    <property type="term" value="P:response to oxidative stress"/>
    <property type="evidence" value="ECO:0007669"/>
    <property type="project" value="TreeGrafter"/>
</dbReference>
<dbReference type="PANTHER" id="PTHR32154:SF14">
    <property type="entry name" value="2-OXOGLUTARATE SYNTHASE SUBUNIT KORA"/>
    <property type="match status" value="1"/>
</dbReference>
<dbReference type="InterPro" id="IPR029061">
    <property type="entry name" value="THDP-binding"/>
</dbReference>
<name>A0A6P1ZJ53_9BACT</name>
<evidence type="ECO:0000313" key="5">
    <source>
        <dbReference type="EMBL" id="QJT07782.1"/>
    </source>
</evidence>
<keyword evidence="2" id="KW-0812">Transmembrane</keyword>
<dbReference type="NCBIfam" id="NF006412">
    <property type="entry name" value="PRK08659.1"/>
    <property type="match status" value="1"/>
</dbReference>
<dbReference type="FunFam" id="3.40.50.970:FF:000022">
    <property type="entry name" value="2-oxoglutarate ferredoxin oxidoreductase alpha subunit"/>
    <property type="match status" value="1"/>
</dbReference>
<evidence type="ECO:0000313" key="6">
    <source>
        <dbReference type="EMBL" id="TVM33279.1"/>
    </source>
</evidence>
<gene>
    <name evidence="6" type="ORF">DQK91_11445</name>
    <name evidence="5" type="ORF">E8L03_02040</name>
</gene>
<dbReference type="Pfam" id="PF01855">
    <property type="entry name" value="POR_N"/>
    <property type="match status" value="1"/>
</dbReference>
<keyword evidence="1" id="KW-0560">Oxidoreductase</keyword>
<dbReference type="OrthoDB" id="9794954at2"/>
<dbReference type="InterPro" id="IPR033412">
    <property type="entry name" value="PFOR_II"/>
</dbReference>
<evidence type="ECO:0000259" key="4">
    <source>
        <dbReference type="Pfam" id="PF17147"/>
    </source>
</evidence>
<proteinExistence type="predicted"/>
<evidence type="ECO:0000256" key="1">
    <source>
        <dbReference type="ARBA" id="ARBA00023002"/>
    </source>
</evidence>
<dbReference type="Proteomes" id="UP000434052">
    <property type="component" value="Unassembled WGS sequence"/>
</dbReference>
<dbReference type="EMBL" id="CP039543">
    <property type="protein sequence ID" value="QJT07782.1"/>
    <property type="molecule type" value="Genomic_DNA"/>
</dbReference>
<feature type="transmembrane region" description="Helical" evidence="2">
    <location>
        <begin position="12"/>
        <end position="35"/>
    </location>
</feature>
<dbReference type="Proteomes" id="UP000503251">
    <property type="component" value="Chromosome"/>
</dbReference>
<evidence type="ECO:0000256" key="2">
    <source>
        <dbReference type="SAM" id="Phobius"/>
    </source>
</evidence>
<evidence type="ECO:0000259" key="3">
    <source>
        <dbReference type="Pfam" id="PF01855"/>
    </source>
</evidence>
<keyword evidence="2" id="KW-1133">Transmembrane helix</keyword>
<keyword evidence="8" id="KW-1185">Reference proteome</keyword>
<evidence type="ECO:0000313" key="8">
    <source>
        <dbReference type="Proteomes" id="UP000503251"/>
    </source>
</evidence>
<dbReference type="InterPro" id="IPR050722">
    <property type="entry name" value="Pyruvate:ferred/Flavod_OxRd"/>
</dbReference>
<dbReference type="InterPro" id="IPR002880">
    <property type="entry name" value="Pyrv_Fd/Flavodoxin_OxRdtase_N"/>
</dbReference>
<accession>A0A6P1ZJ53</accession>
<dbReference type="AlphaFoldDB" id="A0A6P1ZJ53"/>
<sequence length="383" mass="42068">MAQKARRKNKELFALGNEAVVEGALLAGCTFFAGYPITPSSEIMEGMAQRLPCSEDGVFIQMEDEIASLGAVIGASLAGRKAMTATSGPGFSLMQEHVGYACMAEAPCVIVNVMRGGPSTGLPTSPAQGDVQMARWGTHGDHPIIVLSASTVQECLEMTIVAFNFSEKYRVPVILLIDEVTAHTREKITIPSEREYEIFSRVLPSMPPEWFKPFEETTRGVPPMAPIGSGYRIHVTGLTHDPMGYPTQRPDEVEEFTHRLFRKIDQHFPDIVITEEHNTKDAEVAVVAYGSVARSARLAVDQAREQGIKAGLLHLKTLFPFPRAAVEKLTRRGAAILVPEMNMGQMSREVKRVNSGRVRVRTINRVDGLIITPSQILKNIAQM</sequence>
<reference evidence="5 8" key="2">
    <citation type="submission" date="2019-04" db="EMBL/GenBank/DDBJ databases">
        <title>Isolation and culture of sulfate reducing bacteria from the cold seep of the South China Sea.</title>
        <authorList>
            <person name="Sun C."/>
            <person name="Liu R."/>
        </authorList>
    </citation>
    <scope>NUCLEOTIDE SEQUENCE [LARGE SCALE GENOMIC DNA]</scope>
    <source>
        <strain evidence="5 8">CS1</strain>
    </source>
</reference>
<dbReference type="Pfam" id="PF17147">
    <property type="entry name" value="PFOR_II"/>
    <property type="match status" value="1"/>
</dbReference>
<dbReference type="SUPFAM" id="SSF52518">
    <property type="entry name" value="Thiamin diphosphate-binding fold (THDP-binding)"/>
    <property type="match status" value="1"/>
</dbReference>
<organism evidence="6 7">
    <name type="scientific">Oceanidesulfovibrio marinus</name>
    <dbReference type="NCBI Taxonomy" id="370038"/>
    <lineage>
        <taxon>Bacteria</taxon>
        <taxon>Pseudomonadati</taxon>
        <taxon>Thermodesulfobacteriota</taxon>
        <taxon>Desulfovibrionia</taxon>
        <taxon>Desulfovibrionales</taxon>
        <taxon>Desulfovibrionaceae</taxon>
        <taxon>Oceanidesulfovibrio</taxon>
    </lineage>
</organism>
<dbReference type="RefSeq" id="WP_144305504.1">
    <property type="nucleotide sequence ID" value="NZ_CP039543.1"/>
</dbReference>
<dbReference type="CDD" id="cd07034">
    <property type="entry name" value="TPP_PYR_PFOR_IOR-alpha_like"/>
    <property type="match status" value="1"/>
</dbReference>
<dbReference type="PANTHER" id="PTHR32154">
    <property type="entry name" value="PYRUVATE-FLAVODOXIN OXIDOREDUCTASE-RELATED"/>
    <property type="match status" value="1"/>
</dbReference>
<dbReference type="FunFam" id="3.40.50.920:FF:000013">
    <property type="entry name" value="Ferredoxin oxidoreductase alpha subunit"/>
    <property type="match status" value="1"/>
</dbReference>
<reference evidence="6 7" key="1">
    <citation type="submission" date="2018-06" db="EMBL/GenBank/DDBJ databases">
        <title>Complete genome of Desulfovibrio marinus P48SEP.</title>
        <authorList>
            <person name="Crispim J.S."/>
            <person name="Vidigal P.M.P."/>
            <person name="Silva L.C.F."/>
            <person name="Araujo L.C."/>
            <person name="Laguardia C.N."/>
            <person name="Dias R.S."/>
            <person name="Sousa M.P."/>
            <person name="Paula S.O."/>
            <person name="Silva C."/>
        </authorList>
    </citation>
    <scope>NUCLEOTIDE SEQUENCE [LARGE SCALE GENOMIC DNA]</scope>
    <source>
        <strain evidence="6 7">P48SEP</strain>
    </source>
</reference>
<dbReference type="EMBL" id="QMIF01000007">
    <property type="protein sequence ID" value="TVM33279.1"/>
    <property type="molecule type" value="Genomic_DNA"/>
</dbReference>
<dbReference type="Gene3D" id="3.40.50.920">
    <property type="match status" value="1"/>
</dbReference>
<dbReference type="Gene3D" id="3.40.50.970">
    <property type="match status" value="1"/>
</dbReference>
<dbReference type="SUPFAM" id="SSF52922">
    <property type="entry name" value="TK C-terminal domain-like"/>
    <property type="match status" value="1"/>
</dbReference>
<protein>
    <submittedName>
        <fullName evidence="6">2-oxoacid:acceptor oxidoreductase subunit alpha</fullName>
    </submittedName>
</protein>